<feature type="transmembrane region" description="Helical" evidence="8">
    <location>
        <begin position="396"/>
        <end position="420"/>
    </location>
</feature>
<keyword evidence="4 8" id="KW-1133">Transmembrane helix</keyword>
<protein>
    <submittedName>
        <fullName evidence="9">Seipin-2</fullName>
    </submittedName>
</protein>
<evidence type="ECO:0000256" key="3">
    <source>
        <dbReference type="ARBA" id="ARBA00022824"/>
    </source>
</evidence>
<dbReference type="EMBL" id="JANAVB010011799">
    <property type="protein sequence ID" value="KAJ6836833.1"/>
    <property type="molecule type" value="Genomic_DNA"/>
</dbReference>
<feature type="transmembrane region" description="Helical" evidence="8">
    <location>
        <begin position="196"/>
        <end position="219"/>
    </location>
</feature>
<name>A0AAX6H7L2_IRIPA</name>
<dbReference type="GO" id="GO:0140042">
    <property type="term" value="P:lipid droplet formation"/>
    <property type="evidence" value="ECO:0007669"/>
    <property type="project" value="UniProtKB-ARBA"/>
</dbReference>
<sequence>MESPPTDLDAPPAFFFDALDSFFPDETLTLALDSSSDSTKTIDKPSSNLSPPPSSVRLRRRRRSSTGGVDNSWSDREERRSTVTVDAAATGTDRAVSSSPDGADESVLVSAAGFLVSALFFQFNLIAAFSAAPFRLLHFAFSLVFDPFGTLSRSRNCVNERLFSVWNRLVGRISSVVGNQQDVGKLALRLALGCFWSAYVGFVLLWVLVTAFVGGGLLMRSVVEEPMHMVRDLSFDYTKPSPAALVQLDSQGGPAVLPGRRLQIVVSLMLPESDYNQKLGVFQVRVELLSRNGKVTYSSSQPCMLRFKSSYIRLIETFLKSGSLLAGYSSESQVIRIKMTGLVERTEPTVCIRVILEPRAEYRPGAGIPQIYSASLEVETDLPFLKRILWNWRRTVFIWVVMVLFVLEILIVLICCRPIIFPRTRPSSESPSRTQQ</sequence>
<dbReference type="InterPro" id="IPR009617">
    <property type="entry name" value="Seipin"/>
</dbReference>
<dbReference type="GO" id="GO:0005789">
    <property type="term" value="C:endoplasmic reticulum membrane"/>
    <property type="evidence" value="ECO:0007669"/>
    <property type="project" value="UniProtKB-SubCell"/>
</dbReference>
<evidence type="ECO:0000256" key="5">
    <source>
        <dbReference type="ARBA" id="ARBA00023098"/>
    </source>
</evidence>
<dbReference type="Pfam" id="PF06775">
    <property type="entry name" value="Seipin"/>
    <property type="match status" value="1"/>
</dbReference>
<feature type="region of interest" description="Disordered" evidence="7">
    <location>
        <begin position="34"/>
        <end position="84"/>
    </location>
</feature>
<gene>
    <name evidence="9" type="ORF">M6B38_324460</name>
</gene>
<dbReference type="CDD" id="cd23995">
    <property type="entry name" value="Seipin_BSCL2_like"/>
    <property type="match status" value="1"/>
</dbReference>
<keyword evidence="6 8" id="KW-0472">Membrane</keyword>
<evidence type="ECO:0000256" key="8">
    <source>
        <dbReference type="SAM" id="Phobius"/>
    </source>
</evidence>
<accession>A0AAX6H7L2</accession>
<comment type="caution">
    <text evidence="9">The sequence shown here is derived from an EMBL/GenBank/DDBJ whole genome shotgun (WGS) entry which is preliminary data.</text>
</comment>
<dbReference type="GO" id="GO:0006629">
    <property type="term" value="P:lipid metabolic process"/>
    <property type="evidence" value="ECO:0007669"/>
    <property type="project" value="UniProtKB-KW"/>
</dbReference>
<dbReference type="PANTHER" id="PTHR21212:SF0">
    <property type="entry name" value="SEIPIN"/>
    <property type="match status" value="1"/>
</dbReference>
<evidence type="ECO:0000256" key="1">
    <source>
        <dbReference type="ARBA" id="ARBA00004477"/>
    </source>
</evidence>
<organism evidence="9 10">
    <name type="scientific">Iris pallida</name>
    <name type="common">Sweet iris</name>
    <dbReference type="NCBI Taxonomy" id="29817"/>
    <lineage>
        <taxon>Eukaryota</taxon>
        <taxon>Viridiplantae</taxon>
        <taxon>Streptophyta</taxon>
        <taxon>Embryophyta</taxon>
        <taxon>Tracheophyta</taxon>
        <taxon>Spermatophyta</taxon>
        <taxon>Magnoliopsida</taxon>
        <taxon>Liliopsida</taxon>
        <taxon>Asparagales</taxon>
        <taxon>Iridaceae</taxon>
        <taxon>Iridoideae</taxon>
        <taxon>Irideae</taxon>
        <taxon>Iris</taxon>
    </lineage>
</organism>
<evidence type="ECO:0000313" key="9">
    <source>
        <dbReference type="EMBL" id="KAJ6836833.1"/>
    </source>
</evidence>
<dbReference type="AlphaFoldDB" id="A0AAX6H7L2"/>
<evidence type="ECO:0000256" key="6">
    <source>
        <dbReference type="ARBA" id="ARBA00023136"/>
    </source>
</evidence>
<dbReference type="Proteomes" id="UP001140949">
    <property type="component" value="Unassembled WGS sequence"/>
</dbReference>
<feature type="transmembrane region" description="Helical" evidence="8">
    <location>
        <begin position="107"/>
        <end position="132"/>
    </location>
</feature>
<evidence type="ECO:0000313" key="10">
    <source>
        <dbReference type="Proteomes" id="UP001140949"/>
    </source>
</evidence>
<keyword evidence="2 8" id="KW-0812">Transmembrane</keyword>
<reference evidence="9" key="2">
    <citation type="submission" date="2023-04" db="EMBL/GenBank/DDBJ databases">
        <authorList>
            <person name="Bruccoleri R.E."/>
            <person name="Oakeley E.J."/>
            <person name="Faust A.-M."/>
            <person name="Dessus-Babus S."/>
            <person name="Altorfer M."/>
            <person name="Burckhardt D."/>
            <person name="Oertli M."/>
            <person name="Naumann U."/>
            <person name="Petersen F."/>
            <person name="Wong J."/>
        </authorList>
    </citation>
    <scope>NUCLEOTIDE SEQUENCE</scope>
    <source>
        <strain evidence="9">GSM-AAB239-AS_SAM_17_03QT</strain>
        <tissue evidence="9">Leaf</tissue>
    </source>
</reference>
<evidence type="ECO:0000256" key="2">
    <source>
        <dbReference type="ARBA" id="ARBA00022692"/>
    </source>
</evidence>
<keyword evidence="10" id="KW-1185">Reference proteome</keyword>
<comment type="subcellular location">
    <subcellularLocation>
        <location evidence="1">Endoplasmic reticulum membrane</location>
        <topology evidence="1">Multi-pass membrane protein</topology>
    </subcellularLocation>
</comment>
<reference evidence="9" key="1">
    <citation type="journal article" date="2023" name="GigaByte">
        <title>Genome assembly of the bearded iris, Iris pallida Lam.</title>
        <authorList>
            <person name="Bruccoleri R.E."/>
            <person name="Oakeley E.J."/>
            <person name="Faust A.M.E."/>
            <person name="Altorfer M."/>
            <person name="Dessus-Babus S."/>
            <person name="Burckhardt D."/>
            <person name="Oertli M."/>
            <person name="Naumann U."/>
            <person name="Petersen F."/>
            <person name="Wong J."/>
        </authorList>
    </citation>
    <scope>NUCLEOTIDE SEQUENCE</scope>
    <source>
        <strain evidence="9">GSM-AAB239-AS_SAM_17_03QT</strain>
    </source>
</reference>
<keyword evidence="5" id="KW-0443">Lipid metabolism</keyword>
<dbReference type="PANTHER" id="PTHR21212">
    <property type="entry name" value="BERNARDINELLI-SEIP CONGENITAL LIPODYSTROPHY 2 HOMOLOG BSCL2 PROTEIN"/>
    <property type="match status" value="1"/>
</dbReference>
<evidence type="ECO:0000256" key="4">
    <source>
        <dbReference type="ARBA" id="ARBA00022989"/>
    </source>
</evidence>
<proteinExistence type="predicted"/>
<feature type="compositionally biased region" description="Low complexity" evidence="7">
    <location>
        <begin position="34"/>
        <end position="49"/>
    </location>
</feature>
<evidence type="ECO:0000256" key="7">
    <source>
        <dbReference type="SAM" id="MobiDB-lite"/>
    </source>
</evidence>
<keyword evidence="3" id="KW-0256">Endoplasmic reticulum</keyword>